<evidence type="ECO:0000256" key="4">
    <source>
        <dbReference type="ARBA" id="ARBA00022574"/>
    </source>
</evidence>
<proteinExistence type="predicted"/>
<evidence type="ECO:0000256" key="3">
    <source>
        <dbReference type="ARBA" id="ARBA00022552"/>
    </source>
</evidence>
<reference evidence="9" key="1">
    <citation type="journal article" date="2021" name="Front. Plant Sci.">
        <title>Chromosome-Scale Genome Assembly for Chinese Sour Jujube and Insights Into Its Genome Evolution and Domestication Signature.</title>
        <authorList>
            <person name="Shen L.-Y."/>
            <person name="Luo H."/>
            <person name="Wang X.-L."/>
            <person name="Wang X.-M."/>
            <person name="Qiu X.-J."/>
            <person name="Liu H."/>
            <person name="Zhou S.-S."/>
            <person name="Jia K.-H."/>
            <person name="Nie S."/>
            <person name="Bao Y.-T."/>
            <person name="Zhang R.-G."/>
            <person name="Yun Q.-Z."/>
            <person name="Chai Y.-H."/>
            <person name="Lu J.-Y."/>
            <person name="Li Y."/>
            <person name="Zhao S.-W."/>
            <person name="Mao J.-F."/>
            <person name="Jia S.-G."/>
            <person name="Mao Y.-M."/>
        </authorList>
    </citation>
    <scope>NUCLEOTIDE SEQUENCE</scope>
    <source>
        <strain evidence="9">AT0</strain>
        <tissue evidence="9">Leaf</tissue>
    </source>
</reference>
<dbReference type="InterPro" id="IPR036322">
    <property type="entry name" value="WD40_repeat_dom_sf"/>
</dbReference>
<gene>
    <name evidence="9" type="ORF">FEM48_Zijuj01G0010600</name>
</gene>
<dbReference type="InterPro" id="IPR001680">
    <property type="entry name" value="WD40_rpt"/>
</dbReference>
<sequence length="820" mass="89925">MIRGGKSYVSARPAFSNDAKRLLVCTGDTVSIFSTSTGLQISTLEGHNALVTSVLVVPASSLASKDLCFCWTASLDGTIRYWDFSAPELKKTINCNMPIYSMVIPSLLGQPVNGEEKPSKDFAYVSIGDMNVQENKAKAQPGQIRKCNLTESRMLGERIILGKTERPESITISPSGKFFGIQSKHKLLIWKVPATDSNHAPVKKISLHHTKNLEILAFHPTSRIVAAGDESGRILIWRGFGRRTFPIGDKLENGRLVHHEEERPGVRGDDDADSCSTWHWHATQVNVLSFSSDGAYLYSGGKEGVLVVWQLDTGKKKFLPRIGSPLRYFIDSPDPTLSSISCADNRILILKLPSMEILKSISGIKRPCLFPEVNEAPCSKFAFGHSAGLVALPTENYCIQLYSLFDDREISEIQVCERNHQPGDDITVLVSLLALSQDGSMMCTTEVKLPEEGIGALVCLKFWASLSQNKNFCLSTIIYEPHRDAGISAVAFHPTRKMAVSSSYGGDFKIWVCKDNIQQKPELPTSSGWMCHAVGSYKKKPMTALAFSGDGSVLAVAAETVITLWDPEKNLLVAVIGEMLEPIMNLSFVGDSLVSVSQGSKPQLSVWSISNLSVSWSYKLQVEDVASAVDLSLFAVLVLQKSSTSMGSNELTFQGRDGLILLFNSTDPVPLAAWSVRKASGGGIAFIQGNQPSFEQNISELEQSKAIVYMNSDHEYVVFDPFDNKAPDLSLNRHEGFVASEETEELDLRLSTASDLARFGYASLYGELPEFELKKNQNVLAPSGASERRWETIFSGPSHNLPPLTKLCSEFLESLLGLSL</sequence>
<evidence type="ECO:0000256" key="5">
    <source>
        <dbReference type="ARBA" id="ARBA00022737"/>
    </source>
</evidence>
<evidence type="ECO:0000313" key="10">
    <source>
        <dbReference type="Proteomes" id="UP000813462"/>
    </source>
</evidence>
<evidence type="ECO:0000313" key="9">
    <source>
        <dbReference type="EMBL" id="KAH7544672.1"/>
    </source>
</evidence>
<comment type="subcellular location">
    <subcellularLocation>
        <location evidence="1">Nucleus</location>
        <location evidence="1">Nucleolus</location>
    </subcellularLocation>
</comment>
<dbReference type="SMART" id="SM00320">
    <property type="entry name" value="WD40"/>
    <property type="match status" value="5"/>
</dbReference>
<evidence type="ECO:0000256" key="2">
    <source>
        <dbReference type="ARBA" id="ARBA00022517"/>
    </source>
</evidence>
<dbReference type="Proteomes" id="UP000813462">
    <property type="component" value="Unassembled WGS sequence"/>
</dbReference>
<feature type="repeat" description="WD" evidence="7">
    <location>
        <begin position="278"/>
        <end position="319"/>
    </location>
</feature>
<organism evidence="9 10">
    <name type="scientific">Ziziphus jujuba var. spinosa</name>
    <dbReference type="NCBI Taxonomy" id="714518"/>
    <lineage>
        <taxon>Eukaryota</taxon>
        <taxon>Viridiplantae</taxon>
        <taxon>Streptophyta</taxon>
        <taxon>Embryophyta</taxon>
        <taxon>Tracheophyta</taxon>
        <taxon>Spermatophyta</taxon>
        <taxon>Magnoliopsida</taxon>
        <taxon>eudicotyledons</taxon>
        <taxon>Gunneridae</taxon>
        <taxon>Pentapetalae</taxon>
        <taxon>rosids</taxon>
        <taxon>fabids</taxon>
        <taxon>Rosales</taxon>
        <taxon>Rhamnaceae</taxon>
        <taxon>Paliureae</taxon>
        <taxon>Ziziphus</taxon>
    </lineage>
</organism>
<comment type="caution">
    <text evidence="9">The sequence shown here is derived from an EMBL/GenBank/DDBJ whole genome shotgun (WGS) entry which is preliminary data.</text>
</comment>
<evidence type="ECO:0000259" key="8">
    <source>
        <dbReference type="Pfam" id="PF23769"/>
    </source>
</evidence>
<evidence type="ECO:0000256" key="1">
    <source>
        <dbReference type="ARBA" id="ARBA00004604"/>
    </source>
</evidence>
<dbReference type="SUPFAM" id="SSF50978">
    <property type="entry name" value="WD40 repeat-like"/>
    <property type="match status" value="1"/>
</dbReference>
<dbReference type="EMBL" id="JAEACU010000001">
    <property type="protein sequence ID" value="KAH7544672.1"/>
    <property type="molecule type" value="Genomic_DNA"/>
</dbReference>
<dbReference type="Pfam" id="PF23869">
    <property type="entry name" value="Beta-prop_WDR75_1st"/>
    <property type="match status" value="2"/>
</dbReference>
<keyword evidence="3" id="KW-0698">rRNA processing</keyword>
<dbReference type="Gene3D" id="2.130.10.10">
    <property type="entry name" value="YVTN repeat-like/Quinoprotein amine dehydrogenase"/>
    <property type="match status" value="3"/>
</dbReference>
<keyword evidence="6" id="KW-0539">Nucleus</keyword>
<feature type="domain" description="WD repeat-containing protein 75 second beta-propeller" evidence="8">
    <location>
        <begin position="399"/>
        <end position="642"/>
    </location>
</feature>
<dbReference type="PROSITE" id="PS50082">
    <property type="entry name" value="WD_REPEATS_2"/>
    <property type="match status" value="1"/>
</dbReference>
<evidence type="ECO:0000256" key="6">
    <source>
        <dbReference type="ARBA" id="ARBA00023242"/>
    </source>
</evidence>
<dbReference type="SUPFAM" id="SSF82171">
    <property type="entry name" value="DPP6 N-terminal domain-like"/>
    <property type="match status" value="1"/>
</dbReference>
<name>A0A978VY88_ZIZJJ</name>
<keyword evidence="5" id="KW-0677">Repeat</keyword>
<dbReference type="Pfam" id="PF23769">
    <property type="entry name" value="Beta-prop_WDR75_2nd"/>
    <property type="match status" value="1"/>
</dbReference>
<dbReference type="AlphaFoldDB" id="A0A978VY88"/>
<dbReference type="PANTHER" id="PTHR45176:SF1">
    <property type="entry name" value="TRANSDUCIN FAMILY PROTEIN _ WD-40 REPEAT FAMILY PROTEIN-RELATED"/>
    <property type="match status" value="1"/>
</dbReference>
<evidence type="ECO:0000256" key="7">
    <source>
        <dbReference type="PROSITE-ProRule" id="PRU00221"/>
    </source>
</evidence>
<protein>
    <recommendedName>
        <fullName evidence="8">WD repeat-containing protein 75 second beta-propeller domain-containing protein</fullName>
    </recommendedName>
</protein>
<dbReference type="InterPro" id="IPR057644">
    <property type="entry name" value="Beta-prop_WDR75_2nd"/>
</dbReference>
<keyword evidence="2" id="KW-0690">Ribosome biogenesis</keyword>
<keyword evidence="4 7" id="KW-0853">WD repeat</keyword>
<dbReference type="InterPro" id="IPR015943">
    <property type="entry name" value="WD40/YVTN_repeat-like_dom_sf"/>
</dbReference>
<dbReference type="PROSITE" id="PS50294">
    <property type="entry name" value="WD_REPEATS_REGION"/>
    <property type="match status" value="1"/>
</dbReference>
<dbReference type="PANTHER" id="PTHR45176">
    <property type="entry name" value="TRANSDUCIN FAMILY PROTEIN / WD-40 REPEAT FAMILY PROTEIN-RELATED"/>
    <property type="match status" value="1"/>
</dbReference>
<accession>A0A978VY88</accession>